<dbReference type="RefSeq" id="WP_093888043.1">
    <property type="nucleotide sequence ID" value="NZ_FOQY01000010.1"/>
</dbReference>
<dbReference type="Gene3D" id="3.10.450.40">
    <property type="match status" value="1"/>
</dbReference>
<organism evidence="3 4">
    <name type="scientific">Streptosporangium canum</name>
    <dbReference type="NCBI Taxonomy" id="324952"/>
    <lineage>
        <taxon>Bacteria</taxon>
        <taxon>Bacillati</taxon>
        <taxon>Actinomycetota</taxon>
        <taxon>Actinomycetes</taxon>
        <taxon>Streptosporangiales</taxon>
        <taxon>Streptosporangiaceae</taxon>
        <taxon>Streptosporangium</taxon>
    </lineage>
</organism>
<gene>
    <name evidence="3" type="ORF">SAMN05216275_110205</name>
</gene>
<dbReference type="EMBL" id="FOQY01000010">
    <property type="protein sequence ID" value="SFJ62665.1"/>
    <property type="molecule type" value="Genomic_DNA"/>
</dbReference>
<sequence length="117" mass="12095">MKQITAITIATIGTAALLAGGGGIALAAGQTAASAASATAAATTAAAPAAAADISSRKAVQIARKRVPGGRVTEIEREWEHGHSVWKVELRKGGWEYDVYVSAKSGRIIKFKRDYDG</sequence>
<evidence type="ECO:0000256" key="1">
    <source>
        <dbReference type="SAM" id="SignalP"/>
    </source>
</evidence>
<evidence type="ECO:0000313" key="4">
    <source>
        <dbReference type="Proteomes" id="UP000199111"/>
    </source>
</evidence>
<dbReference type="Proteomes" id="UP000199111">
    <property type="component" value="Unassembled WGS sequence"/>
</dbReference>
<proteinExistence type="predicted"/>
<evidence type="ECO:0000259" key="2">
    <source>
        <dbReference type="Pfam" id="PF03413"/>
    </source>
</evidence>
<feature type="signal peptide" evidence="1">
    <location>
        <begin position="1"/>
        <end position="27"/>
    </location>
</feature>
<keyword evidence="1" id="KW-0732">Signal</keyword>
<dbReference type="AlphaFoldDB" id="A0A1I3SV41"/>
<name>A0A1I3SV41_9ACTN</name>
<dbReference type="InterPro" id="IPR025711">
    <property type="entry name" value="PepSY"/>
</dbReference>
<keyword evidence="4" id="KW-1185">Reference proteome</keyword>
<feature type="domain" description="PepSY" evidence="2">
    <location>
        <begin position="54"/>
        <end position="110"/>
    </location>
</feature>
<evidence type="ECO:0000313" key="3">
    <source>
        <dbReference type="EMBL" id="SFJ62665.1"/>
    </source>
</evidence>
<reference evidence="4" key="1">
    <citation type="submission" date="2016-10" db="EMBL/GenBank/DDBJ databases">
        <authorList>
            <person name="Varghese N."/>
            <person name="Submissions S."/>
        </authorList>
    </citation>
    <scope>NUCLEOTIDE SEQUENCE [LARGE SCALE GENOMIC DNA]</scope>
    <source>
        <strain evidence="4">CGMCC 4.2126</strain>
    </source>
</reference>
<feature type="chain" id="PRO_5039648216" evidence="1">
    <location>
        <begin position="28"/>
        <end position="117"/>
    </location>
</feature>
<dbReference type="GeneID" id="96299261"/>
<protein>
    <submittedName>
        <fullName evidence="3">Peptidase propeptide and YPEB domain-containing protein</fullName>
    </submittedName>
</protein>
<dbReference type="Pfam" id="PF03413">
    <property type="entry name" value="PepSY"/>
    <property type="match status" value="1"/>
</dbReference>
<accession>A0A1I3SV41</accession>